<organism evidence="2 3">
    <name type="scientific">Amphibalanus amphitrite</name>
    <name type="common">Striped barnacle</name>
    <name type="synonym">Balanus amphitrite</name>
    <dbReference type="NCBI Taxonomy" id="1232801"/>
    <lineage>
        <taxon>Eukaryota</taxon>
        <taxon>Metazoa</taxon>
        <taxon>Ecdysozoa</taxon>
        <taxon>Arthropoda</taxon>
        <taxon>Crustacea</taxon>
        <taxon>Multicrustacea</taxon>
        <taxon>Cirripedia</taxon>
        <taxon>Thoracica</taxon>
        <taxon>Thoracicalcarea</taxon>
        <taxon>Balanomorpha</taxon>
        <taxon>Balanoidea</taxon>
        <taxon>Balanidae</taxon>
        <taxon>Amphibalaninae</taxon>
        <taxon>Amphibalanus</taxon>
    </lineage>
</organism>
<evidence type="ECO:0000313" key="2">
    <source>
        <dbReference type="EMBL" id="KAF0303139.1"/>
    </source>
</evidence>
<sequence>MGGFDSFGAYSARNRTDADMISWREALVPISIFCNPVLCSGALSSQLDLELGLTLTGPGGGRSRSVRQPGSAGRSRRVPRARSAAQLVTGGAARPLTGSVSASAASPLGRRGSVQAPQGSDPPSHILLTPAELHGPSESAVRPAGAGLQPPARPLRRSLDDRMLRPRPAPPEPAAGSQRLPRRSQERGSRDQQWAPAPPRSPRHALLQQHVKHISLQRLPLPGVPLRPRPVSLQETQLCLDRVSLEVAPLFQPTAAEQRPPQYQISPPEEGEPPVYHSPPTEQPPQRCAWARRRPPPAGPRVSLQETGAHGAGRDGQRRGRKCGVSGQHPGAQGRPWTLDLAELAEK</sequence>
<evidence type="ECO:0000313" key="3">
    <source>
        <dbReference type="Proteomes" id="UP000440578"/>
    </source>
</evidence>
<gene>
    <name evidence="2" type="ORF">FJT64_024853</name>
</gene>
<dbReference type="Proteomes" id="UP000440578">
    <property type="component" value="Unassembled WGS sequence"/>
</dbReference>
<comment type="caution">
    <text evidence="2">The sequence shown here is derived from an EMBL/GenBank/DDBJ whole genome shotgun (WGS) entry which is preliminary data.</text>
</comment>
<proteinExistence type="predicted"/>
<dbReference type="AlphaFoldDB" id="A0A6A4WD39"/>
<protein>
    <submittedName>
        <fullName evidence="2">Uncharacterized protein</fullName>
    </submittedName>
</protein>
<feature type="region of interest" description="Disordered" evidence="1">
    <location>
        <begin position="54"/>
        <end position="203"/>
    </location>
</feature>
<dbReference type="EMBL" id="VIIS01000970">
    <property type="protein sequence ID" value="KAF0303139.1"/>
    <property type="molecule type" value="Genomic_DNA"/>
</dbReference>
<name>A0A6A4WD39_AMPAM</name>
<reference evidence="2 3" key="1">
    <citation type="submission" date="2019-07" db="EMBL/GenBank/DDBJ databases">
        <title>Draft genome assembly of a fouling barnacle, Amphibalanus amphitrite (Darwin, 1854): The first reference genome for Thecostraca.</title>
        <authorList>
            <person name="Kim W."/>
        </authorList>
    </citation>
    <scope>NUCLEOTIDE SEQUENCE [LARGE SCALE GENOMIC DNA]</scope>
    <source>
        <strain evidence="2">SNU_AA5</strain>
        <tissue evidence="2">Soma without cirri and trophi</tissue>
    </source>
</reference>
<keyword evidence="3" id="KW-1185">Reference proteome</keyword>
<accession>A0A6A4WD39</accession>
<feature type="region of interest" description="Disordered" evidence="1">
    <location>
        <begin position="252"/>
        <end position="347"/>
    </location>
</feature>
<evidence type="ECO:0000256" key="1">
    <source>
        <dbReference type="SAM" id="MobiDB-lite"/>
    </source>
</evidence>